<sequence length="86" mass="10677">MAKFKRKKRELGLDLRLIRYNAAFVIVKNLNTANPRYNEQVGRKFRCSLYRNSLYRNCIEKDGQKNFFFQNMFVWYYIFQSQHFQY</sequence>
<gene>
    <name evidence="1" type="ORF">BpHYR1_049987</name>
</gene>
<reference evidence="1 2" key="1">
    <citation type="journal article" date="2018" name="Sci. Rep.">
        <title>Genomic signatures of local adaptation to the degree of environmental predictability in rotifers.</title>
        <authorList>
            <person name="Franch-Gras L."/>
            <person name="Hahn C."/>
            <person name="Garcia-Roger E.M."/>
            <person name="Carmona M.J."/>
            <person name="Serra M."/>
            <person name="Gomez A."/>
        </authorList>
    </citation>
    <scope>NUCLEOTIDE SEQUENCE [LARGE SCALE GENOMIC DNA]</scope>
    <source>
        <strain evidence="1">HYR1</strain>
    </source>
</reference>
<protein>
    <submittedName>
        <fullName evidence="1">Uncharacterized protein</fullName>
    </submittedName>
</protein>
<keyword evidence="2" id="KW-1185">Reference proteome</keyword>
<proteinExistence type="predicted"/>
<dbReference type="EMBL" id="REGN01004113">
    <property type="protein sequence ID" value="RNA19061.1"/>
    <property type="molecule type" value="Genomic_DNA"/>
</dbReference>
<dbReference type="AlphaFoldDB" id="A0A3M7R6P0"/>
<evidence type="ECO:0000313" key="2">
    <source>
        <dbReference type="Proteomes" id="UP000276133"/>
    </source>
</evidence>
<dbReference type="Proteomes" id="UP000276133">
    <property type="component" value="Unassembled WGS sequence"/>
</dbReference>
<evidence type="ECO:0000313" key="1">
    <source>
        <dbReference type="EMBL" id="RNA19061.1"/>
    </source>
</evidence>
<comment type="caution">
    <text evidence="1">The sequence shown here is derived from an EMBL/GenBank/DDBJ whole genome shotgun (WGS) entry which is preliminary data.</text>
</comment>
<name>A0A3M7R6P0_BRAPC</name>
<organism evidence="1 2">
    <name type="scientific">Brachionus plicatilis</name>
    <name type="common">Marine rotifer</name>
    <name type="synonym">Brachionus muelleri</name>
    <dbReference type="NCBI Taxonomy" id="10195"/>
    <lineage>
        <taxon>Eukaryota</taxon>
        <taxon>Metazoa</taxon>
        <taxon>Spiralia</taxon>
        <taxon>Gnathifera</taxon>
        <taxon>Rotifera</taxon>
        <taxon>Eurotatoria</taxon>
        <taxon>Monogononta</taxon>
        <taxon>Pseudotrocha</taxon>
        <taxon>Ploima</taxon>
        <taxon>Brachionidae</taxon>
        <taxon>Brachionus</taxon>
    </lineage>
</organism>
<accession>A0A3M7R6P0</accession>